<evidence type="ECO:0000256" key="4">
    <source>
        <dbReference type="ARBA" id="ARBA00012982"/>
    </source>
</evidence>
<comment type="pathway">
    <text evidence="2">Purine metabolism; 7-cyano-7-deazaguanine biosynthesis.</text>
</comment>
<keyword evidence="8" id="KW-0456">Lyase</keyword>
<evidence type="ECO:0000256" key="10">
    <source>
        <dbReference type="ARBA" id="ARBA00048807"/>
    </source>
</evidence>
<dbReference type="EMBL" id="JBHEZZ010000009">
    <property type="protein sequence ID" value="MFC1403176.1"/>
    <property type="molecule type" value="Genomic_DNA"/>
</dbReference>
<comment type="caution">
    <text evidence="11">The sequence shown here is derived from an EMBL/GenBank/DDBJ whole genome shotgun (WGS) entry which is preliminary data.</text>
</comment>
<comment type="catalytic activity">
    <reaction evidence="10">
        <text>7,8-dihydroneopterin 3'-triphosphate + H2O = 6-carboxy-5,6,7,8-tetrahydropterin + triphosphate + acetaldehyde + 2 H(+)</text>
        <dbReference type="Rhea" id="RHEA:27966"/>
        <dbReference type="ChEBI" id="CHEBI:15343"/>
        <dbReference type="ChEBI" id="CHEBI:15377"/>
        <dbReference type="ChEBI" id="CHEBI:15378"/>
        <dbReference type="ChEBI" id="CHEBI:18036"/>
        <dbReference type="ChEBI" id="CHEBI:58462"/>
        <dbReference type="ChEBI" id="CHEBI:61032"/>
        <dbReference type="EC" id="4.1.2.50"/>
    </reaction>
</comment>
<evidence type="ECO:0000313" key="11">
    <source>
        <dbReference type="EMBL" id="MFC1403176.1"/>
    </source>
</evidence>
<evidence type="ECO:0000256" key="5">
    <source>
        <dbReference type="ARBA" id="ARBA00018141"/>
    </source>
</evidence>
<keyword evidence="6" id="KW-0479">Metal-binding</keyword>
<dbReference type="InterPro" id="IPR038418">
    <property type="entry name" value="6-PTP_synth/QueD_sf"/>
</dbReference>
<evidence type="ECO:0000256" key="2">
    <source>
        <dbReference type="ARBA" id="ARBA00005061"/>
    </source>
</evidence>
<dbReference type="Gene3D" id="3.30.479.10">
    <property type="entry name" value="6-pyruvoyl tetrahydropterin synthase/QueD"/>
    <property type="match status" value="1"/>
</dbReference>
<evidence type="ECO:0000256" key="9">
    <source>
        <dbReference type="ARBA" id="ARBA00031449"/>
    </source>
</evidence>
<evidence type="ECO:0000256" key="1">
    <source>
        <dbReference type="ARBA" id="ARBA00001947"/>
    </source>
</evidence>
<keyword evidence="12" id="KW-1185">Reference proteome</keyword>
<dbReference type="EC" id="4.1.2.50" evidence="4"/>
<name>A0ABV6UP59_9ACTN</name>
<protein>
    <recommendedName>
        <fullName evidence="5">6-carboxy-5,6,7,8-tetrahydropterin synthase</fullName>
        <ecNumber evidence="4">4.1.2.50</ecNumber>
    </recommendedName>
    <alternativeName>
        <fullName evidence="9">Queuosine biosynthesis protein QueD</fullName>
    </alternativeName>
</protein>
<reference evidence="11 12" key="1">
    <citation type="submission" date="2024-09" db="EMBL/GenBank/DDBJ databases">
        <authorList>
            <person name="Lee S.D."/>
        </authorList>
    </citation>
    <scope>NUCLEOTIDE SEQUENCE [LARGE SCALE GENOMIC DNA]</scope>
    <source>
        <strain evidence="11 12">N1-5</strain>
    </source>
</reference>
<dbReference type="PANTHER" id="PTHR12589:SF7">
    <property type="entry name" value="6-PYRUVOYL TETRAHYDROBIOPTERIN SYNTHASE"/>
    <property type="match status" value="1"/>
</dbReference>
<evidence type="ECO:0000256" key="8">
    <source>
        <dbReference type="ARBA" id="ARBA00023239"/>
    </source>
</evidence>
<dbReference type="InterPro" id="IPR007115">
    <property type="entry name" value="6-PTP_synth/QueD"/>
</dbReference>
<accession>A0ABV6UP59</accession>
<dbReference type="Pfam" id="PF01242">
    <property type="entry name" value="PTPS"/>
    <property type="match status" value="1"/>
</dbReference>
<dbReference type="SUPFAM" id="SSF55620">
    <property type="entry name" value="Tetrahydrobiopterin biosynthesis enzymes-like"/>
    <property type="match status" value="1"/>
</dbReference>
<evidence type="ECO:0000256" key="6">
    <source>
        <dbReference type="ARBA" id="ARBA00022723"/>
    </source>
</evidence>
<evidence type="ECO:0000313" key="12">
    <source>
        <dbReference type="Proteomes" id="UP001592528"/>
    </source>
</evidence>
<gene>
    <name evidence="11" type="ORF">ACEZDJ_17955</name>
</gene>
<dbReference type="PANTHER" id="PTHR12589">
    <property type="entry name" value="PYRUVOYL TETRAHYDROBIOPTERIN SYNTHASE"/>
    <property type="match status" value="1"/>
</dbReference>
<dbReference type="Proteomes" id="UP001592528">
    <property type="component" value="Unassembled WGS sequence"/>
</dbReference>
<organism evidence="11 12">
    <name type="scientific">Streptacidiphilus cavernicola</name>
    <dbReference type="NCBI Taxonomy" id="3342716"/>
    <lineage>
        <taxon>Bacteria</taxon>
        <taxon>Bacillati</taxon>
        <taxon>Actinomycetota</taxon>
        <taxon>Actinomycetes</taxon>
        <taxon>Kitasatosporales</taxon>
        <taxon>Streptomycetaceae</taxon>
        <taxon>Streptacidiphilus</taxon>
    </lineage>
</organism>
<comment type="cofactor">
    <cofactor evidence="1">
        <name>Zn(2+)</name>
        <dbReference type="ChEBI" id="CHEBI:29105"/>
    </cofactor>
</comment>
<comment type="similarity">
    <text evidence="3">Belongs to the PTPS family. QueD subfamily.</text>
</comment>
<evidence type="ECO:0000256" key="3">
    <source>
        <dbReference type="ARBA" id="ARBA00008900"/>
    </source>
</evidence>
<keyword evidence="7" id="KW-0862">Zinc</keyword>
<sequence>MTAVQTSARPLVQARVGGAGWDFNAAHTGLHEGVFEPLHGHTYQVVIAAWGLPDASGMVADFRVLKQQLREVIAPLKRRTLIAVNTPDVLVEETGGDQLRVTGGGASFSLPRSWTALLPIAGTSTEALACYLVAELARRLCAACPAVERLELTLTESAECSATAEAVLR</sequence>
<dbReference type="RefSeq" id="WP_051725364.1">
    <property type="nucleotide sequence ID" value="NZ_JBHEZZ010000009.1"/>
</dbReference>
<proteinExistence type="inferred from homology"/>
<evidence type="ECO:0000256" key="7">
    <source>
        <dbReference type="ARBA" id="ARBA00022833"/>
    </source>
</evidence>